<dbReference type="PANTHER" id="PTHR43236">
    <property type="entry name" value="ANTITOXIN HIGA1"/>
    <property type="match status" value="1"/>
</dbReference>
<dbReference type="Gene3D" id="1.10.10.2910">
    <property type="match status" value="1"/>
</dbReference>
<sequence length="178" mass="21117">MNWNTAQYLYGKINEFYTKVEPLISDTHPNVIPVEYYIYKTDWIVIPYKSELKNVSEDGFTVYKDGKYNIFMRDSKDRTHQRSRFTMAHEIGHIILDHHKILGGNLLTLNPKVKNYVEFQANTFAENILMPIPHILKIDDKSVINLSKEFNVSKKMAEVRMMHIQRDYNIMRQLGYLK</sequence>
<organism evidence="2">
    <name type="scientific">Firmicutes phage HS18</name>
    <dbReference type="NCBI Taxonomy" id="3056396"/>
    <lineage>
        <taxon>Viruses</taxon>
    </lineage>
</organism>
<dbReference type="InterPro" id="IPR052345">
    <property type="entry name" value="Rad_response_metalloprotease"/>
</dbReference>
<feature type="domain" description="IrrE N-terminal-like" evidence="1">
    <location>
        <begin position="55"/>
        <end position="161"/>
    </location>
</feature>
<proteinExistence type="predicted"/>
<dbReference type="EMBL" id="OQ890326">
    <property type="protein sequence ID" value="WLJ26376.1"/>
    <property type="molecule type" value="Genomic_DNA"/>
</dbReference>
<dbReference type="PANTHER" id="PTHR43236:SF1">
    <property type="entry name" value="BLL7220 PROTEIN"/>
    <property type="match status" value="1"/>
</dbReference>
<accession>A0AA50ACY1</accession>
<evidence type="ECO:0000313" key="2">
    <source>
        <dbReference type="EMBL" id="WLJ26376.1"/>
    </source>
</evidence>
<reference evidence="2" key="1">
    <citation type="submission" date="2023-04" db="EMBL/GenBank/DDBJ databases">
        <title>The human skin virome in hidradenitis suppurativa patients.</title>
        <authorList>
            <person name="Jansen D."/>
        </authorList>
    </citation>
    <scope>NUCLEOTIDE SEQUENCE</scope>
    <source>
        <strain evidence="2">VC4_HSPhageC</strain>
    </source>
</reference>
<dbReference type="InterPro" id="IPR010359">
    <property type="entry name" value="IrrE_HExxH"/>
</dbReference>
<protein>
    <submittedName>
        <fullName evidence="2">IrrE protein</fullName>
    </submittedName>
</protein>
<dbReference type="Pfam" id="PF06114">
    <property type="entry name" value="Peptidase_M78"/>
    <property type="match status" value="1"/>
</dbReference>
<evidence type="ECO:0000259" key="1">
    <source>
        <dbReference type="Pfam" id="PF06114"/>
    </source>
</evidence>
<name>A0AA50ACY1_9VIRU</name>